<dbReference type="EMBL" id="JABSTV010001245">
    <property type="protein sequence ID" value="KAH7982120.1"/>
    <property type="molecule type" value="Genomic_DNA"/>
</dbReference>
<feature type="compositionally biased region" description="Pro residues" evidence="2">
    <location>
        <begin position="353"/>
        <end position="363"/>
    </location>
</feature>
<feature type="region of interest" description="Disordered" evidence="2">
    <location>
        <begin position="323"/>
        <end position="380"/>
    </location>
</feature>
<keyword evidence="1" id="KW-0862">Zinc</keyword>
<evidence type="ECO:0000256" key="1">
    <source>
        <dbReference type="PROSITE-ProRule" id="PRU00047"/>
    </source>
</evidence>
<dbReference type="InterPro" id="IPR036875">
    <property type="entry name" value="Znf_CCHC_sf"/>
</dbReference>
<feature type="compositionally biased region" description="Basic residues" evidence="2">
    <location>
        <begin position="326"/>
        <end position="337"/>
    </location>
</feature>
<dbReference type="Proteomes" id="UP000821837">
    <property type="component" value="Chromosome 1"/>
</dbReference>
<reference evidence="4" key="1">
    <citation type="journal article" date="2020" name="Cell">
        <title>Large-Scale Comparative Analyses of Tick Genomes Elucidate Their Genetic Diversity and Vector Capacities.</title>
        <authorList>
            <consortium name="Tick Genome and Microbiome Consortium (TIGMIC)"/>
            <person name="Jia N."/>
            <person name="Wang J."/>
            <person name="Shi W."/>
            <person name="Du L."/>
            <person name="Sun Y."/>
            <person name="Zhan W."/>
            <person name="Jiang J.F."/>
            <person name="Wang Q."/>
            <person name="Zhang B."/>
            <person name="Ji P."/>
            <person name="Bell-Sakyi L."/>
            <person name="Cui X.M."/>
            <person name="Yuan T.T."/>
            <person name="Jiang B.G."/>
            <person name="Yang W.F."/>
            <person name="Lam T.T."/>
            <person name="Chang Q.C."/>
            <person name="Ding S.J."/>
            <person name="Wang X.J."/>
            <person name="Zhu J.G."/>
            <person name="Ruan X.D."/>
            <person name="Zhao L."/>
            <person name="Wei J.T."/>
            <person name="Ye R.Z."/>
            <person name="Que T.C."/>
            <person name="Du C.H."/>
            <person name="Zhou Y.H."/>
            <person name="Cheng J.X."/>
            <person name="Dai P.F."/>
            <person name="Guo W.B."/>
            <person name="Han X.H."/>
            <person name="Huang E.J."/>
            <person name="Li L.F."/>
            <person name="Wei W."/>
            <person name="Gao Y.C."/>
            <person name="Liu J.Z."/>
            <person name="Shao H.Z."/>
            <person name="Wang X."/>
            <person name="Wang C.C."/>
            <person name="Yang T.C."/>
            <person name="Huo Q.B."/>
            <person name="Li W."/>
            <person name="Chen H.Y."/>
            <person name="Chen S.E."/>
            <person name="Zhou L.G."/>
            <person name="Ni X.B."/>
            <person name="Tian J.H."/>
            <person name="Sheng Y."/>
            <person name="Liu T."/>
            <person name="Pan Y.S."/>
            <person name="Xia L.Y."/>
            <person name="Li J."/>
            <person name="Zhao F."/>
            <person name="Cao W.C."/>
        </authorList>
    </citation>
    <scope>NUCLEOTIDE SEQUENCE</scope>
    <source>
        <strain evidence="4">Rsan-2018</strain>
    </source>
</reference>
<evidence type="ECO:0000313" key="4">
    <source>
        <dbReference type="EMBL" id="KAH7982120.1"/>
    </source>
</evidence>
<protein>
    <recommendedName>
        <fullName evidence="3">CCHC-type domain-containing protein</fullName>
    </recommendedName>
</protein>
<feature type="compositionally biased region" description="Low complexity" evidence="2">
    <location>
        <begin position="406"/>
        <end position="427"/>
    </location>
</feature>
<dbReference type="SUPFAM" id="SSF57756">
    <property type="entry name" value="Retrovirus zinc finger-like domains"/>
    <property type="match status" value="1"/>
</dbReference>
<dbReference type="PROSITE" id="PS50158">
    <property type="entry name" value="ZF_CCHC"/>
    <property type="match status" value="1"/>
</dbReference>
<feature type="compositionally biased region" description="Low complexity" evidence="2">
    <location>
        <begin position="366"/>
        <end position="377"/>
    </location>
</feature>
<feature type="domain" description="CCHC-type" evidence="3">
    <location>
        <begin position="262"/>
        <end position="276"/>
    </location>
</feature>
<dbReference type="VEuPathDB" id="VectorBase:RSAN_044716"/>
<sequence length="482" mass="52227">MSGRLRIGSAFSSSRLTTTTYPCAGASRRYAAVMPEAMVEGEPITHEEASAPGWIDAIRRRATSSTTTTSKPAGASVGALRTGAASRVAAASRLPPLPTDHHRVIVRPGGGLDVRKCNKLKFLQALLFAARLPPAAAEEDIVCTNDTQNIFVISTPSLQTAEAYAKVRAIVLMERAHPVSAYVVASGTTSRGVVRGVDADLPDSELQRLFVSSHNPTLMGVRRIKDTTTIILLFDGLKVPNYVRCGMLLLRCTLYKRQIDTCRNCGRVGHRQDVCPTPSEKVCEHCGIKPTGPDHVCVTPKCALCGQAHITGDRTCPNRYQIPYVVRRRRRRRRRRNNNQQTQGGSAKQQPTPKQPTPSPPTKHLPTTTKSPTATPTWADRVAGKENAEFKALIRNLQQPSERVVEAPTPAAPVVEPAPTTSSNASRAAKRRAAEDPPDEPVTMSKLMEALARLRADIAADRAADMTHTPSSSPSSTRGCKY</sequence>
<evidence type="ECO:0000313" key="5">
    <source>
        <dbReference type="Proteomes" id="UP000821837"/>
    </source>
</evidence>
<accession>A0A9D4QHG3</accession>
<evidence type="ECO:0000256" key="2">
    <source>
        <dbReference type="SAM" id="MobiDB-lite"/>
    </source>
</evidence>
<gene>
    <name evidence="4" type="ORF">HPB52_003110</name>
</gene>
<proteinExistence type="predicted"/>
<feature type="region of interest" description="Disordered" evidence="2">
    <location>
        <begin position="401"/>
        <end position="443"/>
    </location>
</feature>
<dbReference type="AlphaFoldDB" id="A0A9D4QHG3"/>
<keyword evidence="5" id="KW-1185">Reference proteome</keyword>
<organism evidence="4 5">
    <name type="scientific">Rhipicephalus sanguineus</name>
    <name type="common">Brown dog tick</name>
    <name type="synonym">Ixodes sanguineus</name>
    <dbReference type="NCBI Taxonomy" id="34632"/>
    <lineage>
        <taxon>Eukaryota</taxon>
        <taxon>Metazoa</taxon>
        <taxon>Ecdysozoa</taxon>
        <taxon>Arthropoda</taxon>
        <taxon>Chelicerata</taxon>
        <taxon>Arachnida</taxon>
        <taxon>Acari</taxon>
        <taxon>Parasitiformes</taxon>
        <taxon>Ixodida</taxon>
        <taxon>Ixodoidea</taxon>
        <taxon>Ixodidae</taxon>
        <taxon>Rhipicephalinae</taxon>
        <taxon>Rhipicephalus</taxon>
        <taxon>Rhipicephalus</taxon>
    </lineage>
</organism>
<reference evidence="4" key="2">
    <citation type="submission" date="2021-09" db="EMBL/GenBank/DDBJ databases">
        <authorList>
            <person name="Jia N."/>
            <person name="Wang J."/>
            <person name="Shi W."/>
            <person name="Du L."/>
            <person name="Sun Y."/>
            <person name="Zhan W."/>
            <person name="Jiang J."/>
            <person name="Wang Q."/>
            <person name="Zhang B."/>
            <person name="Ji P."/>
            <person name="Sakyi L.B."/>
            <person name="Cui X."/>
            <person name="Yuan T."/>
            <person name="Jiang B."/>
            <person name="Yang W."/>
            <person name="Lam T.T.-Y."/>
            <person name="Chang Q."/>
            <person name="Ding S."/>
            <person name="Wang X."/>
            <person name="Zhu J."/>
            <person name="Ruan X."/>
            <person name="Zhao L."/>
            <person name="Wei J."/>
            <person name="Que T."/>
            <person name="Du C."/>
            <person name="Cheng J."/>
            <person name="Dai P."/>
            <person name="Han X."/>
            <person name="Huang E."/>
            <person name="Gao Y."/>
            <person name="Liu J."/>
            <person name="Shao H."/>
            <person name="Ye R."/>
            <person name="Li L."/>
            <person name="Wei W."/>
            <person name="Wang X."/>
            <person name="Wang C."/>
            <person name="Huo Q."/>
            <person name="Li W."/>
            <person name="Guo W."/>
            <person name="Chen H."/>
            <person name="Chen S."/>
            <person name="Zhou L."/>
            <person name="Zhou L."/>
            <person name="Ni X."/>
            <person name="Tian J."/>
            <person name="Zhou Y."/>
            <person name="Sheng Y."/>
            <person name="Liu T."/>
            <person name="Pan Y."/>
            <person name="Xia L."/>
            <person name="Li J."/>
            <person name="Zhao F."/>
            <person name="Cao W."/>
        </authorList>
    </citation>
    <scope>NUCLEOTIDE SEQUENCE</scope>
    <source>
        <strain evidence="4">Rsan-2018</strain>
        <tissue evidence="4">Larvae</tissue>
    </source>
</reference>
<name>A0A9D4QHG3_RHISA</name>
<evidence type="ECO:0000259" key="3">
    <source>
        <dbReference type="PROSITE" id="PS50158"/>
    </source>
</evidence>
<feature type="region of interest" description="Disordered" evidence="2">
    <location>
        <begin position="462"/>
        <end position="482"/>
    </location>
</feature>
<keyword evidence="1" id="KW-0479">Metal-binding</keyword>
<feature type="compositionally biased region" description="Low complexity" evidence="2">
    <location>
        <begin position="469"/>
        <end position="482"/>
    </location>
</feature>
<comment type="caution">
    <text evidence="4">The sequence shown here is derived from an EMBL/GenBank/DDBJ whole genome shotgun (WGS) entry which is preliminary data.</text>
</comment>
<dbReference type="GO" id="GO:0003676">
    <property type="term" value="F:nucleic acid binding"/>
    <property type="evidence" value="ECO:0007669"/>
    <property type="project" value="InterPro"/>
</dbReference>
<dbReference type="GO" id="GO:0008270">
    <property type="term" value="F:zinc ion binding"/>
    <property type="evidence" value="ECO:0007669"/>
    <property type="project" value="UniProtKB-KW"/>
</dbReference>
<dbReference type="InterPro" id="IPR001878">
    <property type="entry name" value="Znf_CCHC"/>
</dbReference>
<keyword evidence="1" id="KW-0863">Zinc-finger</keyword>